<accession>A0A6J7AW73</accession>
<organism evidence="2">
    <name type="scientific">freshwater metagenome</name>
    <dbReference type="NCBI Taxonomy" id="449393"/>
    <lineage>
        <taxon>unclassified sequences</taxon>
        <taxon>metagenomes</taxon>
        <taxon>ecological metagenomes</taxon>
    </lineage>
</organism>
<feature type="compositionally biased region" description="Basic and acidic residues" evidence="1">
    <location>
        <begin position="1"/>
        <end position="10"/>
    </location>
</feature>
<dbReference type="EMBL" id="CAFAHD010000015">
    <property type="protein sequence ID" value="CAB4837241.1"/>
    <property type="molecule type" value="Genomic_DNA"/>
</dbReference>
<proteinExistence type="predicted"/>
<sequence>MYPELSKKNPDPVPPESPLRTSIETTEGETLAAIPAIESGLRSITLFVVTKLVFESIFAVVRPATLPTTPAISAIVIATPKPTVLVFRFLISWAVTTGCSEIHQGVSGVLVMIKFYGRQGRLRQLEVPLHSIWNLHELLLSNRAGRWFQNLVALGLRPCHRQVHYQ</sequence>
<name>A0A6J7AW73_9ZZZZ</name>
<reference evidence="2" key="1">
    <citation type="submission" date="2020-05" db="EMBL/GenBank/DDBJ databases">
        <authorList>
            <person name="Chiriac C."/>
            <person name="Salcher M."/>
            <person name="Ghai R."/>
            <person name="Kavagutti S V."/>
        </authorList>
    </citation>
    <scope>NUCLEOTIDE SEQUENCE</scope>
</reference>
<protein>
    <submittedName>
        <fullName evidence="2">Unannotated protein</fullName>
    </submittedName>
</protein>
<dbReference type="AlphaFoldDB" id="A0A6J7AW73"/>
<feature type="region of interest" description="Disordered" evidence="1">
    <location>
        <begin position="1"/>
        <end position="20"/>
    </location>
</feature>
<evidence type="ECO:0000256" key="1">
    <source>
        <dbReference type="SAM" id="MobiDB-lite"/>
    </source>
</evidence>
<evidence type="ECO:0000313" key="2">
    <source>
        <dbReference type="EMBL" id="CAB4837241.1"/>
    </source>
</evidence>
<gene>
    <name evidence="2" type="ORF">UFOPK3227_00255</name>
</gene>